<keyword evidence="4" id="KW-1003">Cell membrane</keyword>
<dbReference type="EMBL" id="LVHF01000012">
    <property type="protein sequence ID" value="OAN18208.1"/>
    <property type="molecule type" value="Genomic_DNA"/>
</dbReference>
<accession>A0A178KLE2</accession>
<feature type="transmembrane region" description="Helical" evidence="8">
    <location>
        <begin position="53"/>
        <end position="72"/>
    </location>
</feature>
<dbReference type="GO" id="GO:0005886">
    <property type="term" value="C:plasma membrane"/>
    <property type="evidence" value="ECO:0007669"/>
    <property type="project" value="UniProtKB-SubCell"/>
</dbReference>
<evidence type="ECO:0000256" key="6">
    <source>
        <dbReference type="ARBA" id="ARBA00022989"/>
    </source>
</evidence>
<name>A0A178KLE2_9GAMM</name>
<dbReference type="AlphaFoldDB" id="A0A178KLE2"/>
<evidence type="ECO:0000256" key="8">
    <source>
        <dbReference type="SAM" id="Phobius"/>
    </source>
</evidence>
<dbReference type="Proteomes" id="UP000078503">
    <property type="component" value="Unassembled WGS sequence"/>
</dbReference>
<keyword evidence="3" id="KW-0813">Transport</keyword>
<dbReference type="STRING" id="858640.A3K86_04745"/>
<feature type="transmembrane region" description="Helical" evidence="8">
    <location>
        <begin position="321"/>
        <end position="338"/>
    </location>
</feature>
<feature type="transmembrane region" description="Helical" evidence="8">
    <location>
        <begin position="186"/>
        <end position="214"/>
    </location>
</feature>
<feature type="transmembrane region" description="Helical" evidence="8">
    <location>
        <begin position="479"/>
        <end position="500"/>
    </location>
</feature>
<dbReference type="GO" id="GO:0022857">
    <property type="term" value="F:transmembrane transporter activity"/>
    <property type="evidence" value="ECO:0007669"/>
    <property type="project" value="InterPro"/>
</dbReference>
<feature type="transmembrane region" description="Helical" evidence="8">
    <location>
        <begin position="234"/>
        <end position="252"/>
    </location>
</feature>
<dbReference type="InterPro" id="IPR000060">
    <property type="entry name" value="BCCT_transptr"/>
</dbReference>
<protein>
    <submittedName>
        <fullName evidence="9">Choline transporter</fullName>
    </submittedName>
</protein>
<keyword evidence="7 8" id="KW-0472">Membrane</keyword>
<keyword evidence="5 8" id="KW-0812">Transmembrane</keyword>
<sequence>MRAKSGLLKGLNPPMALTAMTVIALFLFFGAFDPELAAEWFTGAKDSIIAGFKWYYILVVALFFFFAVFLIFSRYGDIKLGDDDTEPEFSYFAWFSMLFGAGMGIGLIFWSIAEPMYHLQSNPFITEGSTPEAAQVAMRLTFFHWGLHPWAIYVIVGLSLAFFSYRRKLPLAIRSALYPILGDRIYGFWGHSADVLAVFGTVFGVATSLGLGVAQMNTGLNQLMGIDVSITNQLILIAIVSSIATLSVVSGVGKGVKILSELNLWLSILILIFFVAMGPTIYILNSFVQNIGDYLSNVVSLSFWTNSEANGTSAWQSSWTAFYWGWWISWAPFVGMFIARISRGRTIREFSIGVLIVPSLLGMFWLTAFGGTALHIELFEAGGVIDAVNSDLTLALYETIGLMNTGWIEPIAKGVVTLLICTYFITSSDSGTLVVTTLLSVGDQEPPLRHRIFWGLGEGLVAAILLLTGGLAALQAASITAGLPFSLIMLMMCYSLIIGLRKEKERQFEDRLRLKAQDGSPHMTLMDRIGPGN</sequence>
<dbReference type="RefSeq" id="WP_068328410.1">
    <property type="nucleotide sequence ID" value="NZ_LVHF01000012.1"/>
</dbReference>
<feature type="transmembrane region" description="Helical" evidence="8">
    <location>
        <begin position="415"/>
        <end position="441"/>
    </location>
</feature>
<evidence type="ECO:0000256" key="4">
    <source>
        <dbReference type="ARBA" id="ARBA00022475"/>
    </source>
</evidence>
<evidence type="ECO:0000256" key="5">
    <source>
        <dbReference type="ARBA" id="ARBA00022692"/>
    </source>
</evidence>
<dbReference type="PANTHER" id="PTHR30047">
    <property type="entry name" value="HIGH-AFFINITY CHOLINE TRANSPORT PROTEIN-RELATED"/>
    <property type="match status" value="1"/>
</dbReference>
<evidence type="ECO:0000256" key="7">
    <source>
        <dbReference type="ARBA" id="ARBA00023136"/>
    </source>
</evidence>
<organism evidence="9 10">
    <name type="scientific">Photobacterium jeanii</name>
    <dbReference type="NCBI Taxonomy" id="858640"/>
    <lineage>
        <taxon>Bacteria</taxon>
        <taxon>Pseudomonadati</taxon>
        <taxon>Pseudomonadota</taxon>
        <taxon>Gammaproteobacteria</taxon>
        <taxon>Vibrionales</taxon>
        <taxon>Vibrionaceae</taxon>
        <taxon>Photobacterium</taxon>
    </lineage>
</organism>
<gene>
    <name evidence="9" type="ORF">A3K86_04745</name>
</gene>
<keyword evidence="10" id="KW-1185">Reference proteome</keyword>
<evidence type="ECO:0000256" key="2">
    <source>
        <dbReference type="ARBA" id="ARBA00005658"/>
    </source>
</evidence>
<comment type="similarity">
    <text evidence="2">Belongs to the BCCT transporter (TC 2.A.15) family.</text>
</comment>
<comment type="subcellular location">
    <subcellularLocation>
        <location evidence="1">Cell membrane</location>
        <topology evidence="1">Multi-pass membrane protein</topology>
    </subcellularLocation>
</comment>
<comment type="caution">
    <text evidence="9">The sequence shown here is derived from an EMBL/GenBank/DDBJ whole genome shotgun (WGS) entry which is preliminary data.</text>
</comment>
<evidence type="ECO:0000313" key="10">
    <source>
        <dbReference type="Proteomes" id="UP000078503"/>
    </source>
</evidence>
<proteinExistence type="inferred from homology"/>
<evidence type="ECO:0000313" key="9">
    <source>
        <dbReference type="EMBL" id="OAN18208.1"/>
    </source>
</evidence>
<keyword evidence="6 8" id="KW-1133">Transmembrane helix</keyword>
<evidence type="ECO:0000256" key="3">
    <source>
        <dbReference type="ARBA" id="ARBA00022448"/>
    </source>
</evidence>
<feature type="transmembrane region" description="Helical" evidence="8">
    <location>
        <begin position="453"/>
        <end position="473"/>
    </location>
</feature>
<dbReference type="PANTHER" id="PTHR30047:SF7">
    <property type="entry name" value="HIGH-AFFINITY CHOLINE TRANSPORT PROTEIN"/>
    <property type="match status" value="1"/>
</dbReference>
<feature type="transmembrane region" description="Helical" evidence="8">
    <location>
        <begin position="92"/>
        <end position="113"/>
    </location>
</feature>
<dbReference type="Pfam" id="PF02028">
    <property type="entry name" value="BCCT"/>
    <property type="match status" value="1"/>
</dbReference>
<dbReference type="OrthoDB" id="9775735at2"/>
<feature type="transmembrane region" description="Helical" evidence="8">
    <location>
        <begin position="264"/>
        <end position="284"/>
    </location>
</feature>
<feature type="transmembrane region" description="Helical" evidence="8">
    <location>
        <begin position="350"/>
        <end position="369"/>
    </location>
</feature>
<evidence type="ECO:0000256" key="1">
    <source>
        <dbReference type="ARBA" id="ARBA00004651"/>
    </source>
</evidence>
<reference evidence="9 10" key="1">
    <citation type="submission" date="2016-03" db="EMBL/GenBank/DDBJ databases">
        <title>Photobacterium proteolyticum sp. nov. a protease producing bacterium isolated from ocean sediments of Laizhou Bay.</title>
        <authorList>
            <person name="Li Y."/>
        </authorList>
    </citation>
    <scope>NUCLEOTIDE SEQUENCE [LARGE SCALE GENOMIC DNA]</scope>
    <source>
        <strain evidence="9 10">R-40508</strain>
    </source>
</reference>
<feature type="transmembrane region" description="Helical" evidence="8">
    <location>
        <begin position="147"/>
        <end position="165"/>
    </location>
</feature>
<dbReference type="NCBIfam" id="TIGR00842">
    <property type="entry name" value="bcct"/>
    <property type="match status" value="1"/>
</dbReference>